<dbReference type="GO" id="GO:0008236">
    <property type="term" value="F:serine-type peptidase activity"/>
    <property type="evidence" value="ECO:0007669"/>
    <property type="project" value="InterPro"/>
</dbReference>
<dbReference type="Gene3D" id="2.30.42.10">
    <property type="match status" value="1"/>
</dbReference>
<evidence type="ECO:0000259" key="1">
    <source>
        <dbReference type="PROSITE" id="PS50106"/>
    </source>
</evidence>
<dbReference type="PROSITE" id="PS50106">
    <property type="entry name" value="PDZ"/>
    <property type="match status" value="1"/>
</dbReference>
<dbReference type="InterPro" id="IPR029045">
    <property type="entry name" value="ClpP/crotonase-like_dom_sf"/>
</dbReference>
<gene>
    <name evidence="2" type="ORF">SAMN04487928_1691</name>
</gene>
<dbReference type="OrthoDB" id="3177522at2"/>
<dbReference type="InterPro" id="IPR001478">
    <property type="entry name" value="PDZ"/>
</dbReference>
<reference evidence="3" key="1">
    <citation type="submission" date="2016-10" db="EMBL/GenBank/DDBJ databases">
        <authorList>
            <person name="Varghese N."/>
            <person name="Submissions S."/>
        </authorList>
    </citation>
    <scope>NUCLEOTIDE SEQUENCE [LARGE SCALE GENOMIC DNA]</scope>
    <source>
        <strain evidence="3">P18</strain>
    </source>
</reference>
<feature type="domain" description="PDZ" evidence="1">
    <location>
        <begin position="61"/>
        <end position="123"/>
    </location>
</feature>
<dbReference type="InterPro" id="IPR005151">
    <property type="entry name" value="Tail-specific_protease"/>
</dbReference>
<accession>A0A1I5YZX5</accession>
<dbReference type="SUPFAM" id="SSF50156">
    <property type="entry name" value="PDZ domain-like"/>
    <property type="match status" value="1"/>
</dbReference>
<dbReference type="AlphaFoldDB" id="A0A1I5YZX5"/>
<dbReference type="SUPFAM" id="SSF52096">
    <property type="entry name" value="ClpP/crotonase"/>
    <property type="match status" value="1"/>
</dbReference>
<dbReference type="Proteomes" id="UP000182624">
    <property type="component" value="Unassembled WGS sequence"/>
</dbReference>
<evidence type="ECO:0000313" key="2">
    <source>
        <dbReference type="EMBL" id="SFQ49813.1"/>
    </source>
</evidence>
<dbReference type="Gene3D" id="3.90.226.10">
    <property type="entry name" value="2-enoyl-CoA Hydratase, Chain A, domain 1"/>
    <property type="match status" value="1"/>
</dbReference>
<protein>
    <submittedName>
        <fullName evidence="2">Peptidase family S41</fullName>
    </submittedName>
</protein>
<dbReference type="GO" id="GO:0006508">
    <property type="term" value="P:proteolysis"/>
    <property type="evidence" value="ECO:0007669"/>
    <property type="project" value="InterPro"/>
</dbReference>
<dbReference type="Pfam" id="PF03572">
    <property type="entry name" value="Peptidase_S41"/>
    <property type="match status" value="1"/>
</dbReference>
<name>A0A1I5YZX5_9FIRM</name>
<sequence>MTYTEIFQEIISIMKEDSATCKDFGAGDYQVFQSKISDDMERMEFLHVVQEYLATFGLEGHLDFVDATLGSIGFSVMRLGDELYVTKANADTGLVPGDRIIAVDGESITAIAHKESRILMEKSVERQGMMWPTVLKFYKLVTVVHQDGTREGVSIIHDSKGKDEAKYSFKEYQDNTLYLRLNDFADLDAINQLYTDCKNALDNCKKLIVDVRGNGGGADSAFVPLLEYCFPEGKEITDYYKAEYPIEVNYSLRNCKDRIKLLRDMLGENPPEDMAPMLDKMVVDNTENMGKGFIESEDEFMDGITGRAYPERVFIITDERCASSGDAFVEVMSFSPKVTVVGRPTMGITDYSNCSVVRFDDFGLIYPTSRDKRIDGGKGLAHKGVPVDKYIAWSPESIYKDVELDYCLECK</sequence>
<dbReference type="EMBL" id="FOXO01000069">
    <property type="protein sequence ID" value="SFQ49813.1"/>
    <property type="molecule type" value="Genomic_DNA"/>
</dbReference>
<dbReference type="InterPro" id="IPR036034">
    <property type="entry name" value="PDZ_sf"/>
</dbReference>
<proteinExistence type="predicted"/>
<keyword evidence="3" id="KW-1185">Reference proteome</keyword>
<evidence type="ECO:0000313" key="3">
    <source>
        <dbReference type="Proteomes" id="UP000182624"/>
    </source>
</evidence>
<organism evidence="2 3">
    <name type="scientific">Butyrivibrio proteoclasticus</name>
    <dbReference type="NCBI Taxonomy" id="43305"/>
    <lineage>
        <taxon>Bacteria</taxon>
        <taxon>Bacillati</taxon>
        <taxon>Bacillota</taxon>
        <taxon>Clostridia</taxon>
        <taxon>Lachnospirales</taxon>
        <taxon>Lachnospiraceae</taxon>
        <taxon>Butyrivibrio</taxon>
    </lineage>
</organism>